<evidence type="ECO:0008006" key="5">
    <source>
        <dbReference type="Google" id="ProtNLM"/>
    </source>
</evidence>
<dbReference type="Proteomes" id="UP001596303">
    <property type="component" value="Unassembled WGS sequence"/>
</dbReference>
<gene>
    <name evidence="3" type="ORF">ACFQDM_10150</name>
</gene>
<comment type="caution">
    <text evidence="3">The sequence shown here is derived from an EMBL/GenBank/DDBJ whole genome shotgun (WGS) entry which is preliminary data.</text>
</comment>
<feature type="region of interest" description="Disordered" evidence="1">
    <location>
        <begin position="49"/>
        <end position="68"/>
    </location>
</feature>
<evidence type="ECO:0000256" key="2">
    <source>
        <dbReference type="SAM" id="SignalP"/>
    </source>
</evidence>
<feature type="signal peptide" evidence="2">
    <location>
        <begin position="1"/>
        <end position="30"/>
    </location>
</feature>
<protein>
    <recommendedName>
        <fullName evidence="5">Lipoprotein</fullName>
    </recommendedName>
</protein>
<proteinExistence type="predicted"/>
<sequence>MTRTRLVKLGKPLIAAAMFALLLPGCSEQAEEFGRIKRVNSGDFGAPSAPLPLDMQTHRDVTGGQNGRTSRTHWVTMGNWMVNCFYLHAGGGQSAIASCDVAPFSGEVLAGQPIPVPNMAVVEFARNQKPRLSLVLYEPEPGTQWSYECGNRQFGTGDARKGRTMLDEGASAAFISVMKTRDCSFVYVPQGSGETLVSTNLSHGFDEAERYARQYVASPQ</sequence>
<keyword evidence="4" id="KW-1185">Reference proteome</keyword>
<reference evidence="4" key="1">
    <citation type="journal article" date="2019" name="Int. J. Syst. Evol. Microbiol.">
        <title>The Global Catalogue of Microorganisms (GCM) 10K type strain sequencing project: providing services to taxonomists for standard genome sequencing and annotation.</title>
        <authorList>
            <consortium name="The Broad Institute Genomics Platform"/>
            <consortium name="The Broad Institute Genome Sequencing Center for Infectious Disease"/>
            <person name="Wu L."/>
            <person name="Ma J."/>
        </authorList>
    </citation>
    <scope>NUCLEOTIDE SEQUENCE [LARGE SCALE GENOMIC DNA]</scope>
    <source>
        <strain evidence="4">CGMCC-1.15741</strain>
    </source>
</reference>
<dbReference type="EMBL" id="JBHSSW010000012">
    <property type="protein sequence ID" value="MFC6198444.1"/>
    <property type="molecule type" value="Genomic_DNA"/>
</dbReference>
<name>A0ABW1SAF9_9PROT</name>
<keyword evidence="2" id="KW-0732">Signal</keyword>
<feature type="chain" id="PRO_5045928620" description="Lipoprotein" evidence="2">
    <location>
        <begin position="31"/>
        <end position="220"/>
    </location>
</feature>
<evidence type="ECO:0000313" key="3">
    <source>
        <dbReference type="EMBL" id="MFC6198444.1"/>
    </source>
</evidence>
<accession>A0ABW1SAF9</accession>
<dbReference type="RefSeq" id="WP_377378657.1">
    <property type="nucleotide sequence ID" value="NZ_JBHSSW010000012.1"/>
</dbReference>
<evidence type="ECO:0000313" key="4">
    <source>
        <dbReference type="Proteomes" id="UP001596303"/>
    </source>
</evidence>
<evidence type="ECO:0000256" key="1">
    <source>
        <dbReference type="SAM" id="MobiDB-lite"/>
    </source>
</evidence>
<organism evidence="3 4">
    <name type="scientific">Ponticaulis profundi</name>
    <dbReference type="NCBI Taxonomy" id="2665222"/>
    <lineage>
        <taxon>Bacteria</taxon>
        <taxon>Pseudomonadati</taxon>
        <taxon>Pseudomonadota</taxon>
        <taxon>Alphaproteobacteria</taxon>
        <taxon>Hyphomonadales</taxon>
        <taxon>Hyphomonadaceae</taxon>
        <taxon>Ponticaulis</taxon>
    </lineage>
</organism>